<protein>
    <submittedName>
        <fullName evidence="2">Uncharacterized protein</fullName>
    </submittedName>
</protein>
<keyword evidence="3" id="KW-1185">Reference proteome</keyword>
<reference evidence="2" key="1">
    <citation type="submission" date="2020-11" db="EMBL/GenBank/DDBJ databases">
        <authorList>
            <consortium name="DOE Joint Genome Institute"/>
            <person name="Ahrendt S."/>
            <person name="Riley R."/>
            <person name="Andreopoulos W."/>
            <person name="LaButti K."/>
            <person name="Pangilinan J."/>
            <person name="Ruiz-duenas F.J."/>
            <person name="Barrasa J.M."/>
            <person name="Sanchez-Garcia M."/>
            <person name="Camarero S."/>
            <person name="Miyauchi S."/>
            <person name="Serrano A."/>
            <person name="Linde D."/>
            <person name="Babiker R."/>
            <person name="Drula E."/>
            <person name="Ayuso-Fernandez I."/>
            <person name="Pacheco R."/>
            <person name="Padilla G."/>
            <person name="Ferreira P."/>
            <person name="Barriuso J."/>
            <person name="Kellner H."/>
            <person name="Castanera R."/>
            <person name="Alfaro M."/>
            <person name="Ramirez L."/>
            <person name="Pisabarro A.G."/>
            <person name="Kuo A."/>
            <person name="Tritt A."/>
            <person name="Lipzen A."/>
            <person name="He G."/>
            <person name="Yan M."/>
            <person name="Ng V."/>
            <person name="Cullen D."/>
            <person name="Martin F."/>
            <person name="Rosso M.-N."/>
            <person name="Henrissat B."/>
            <person name="Hibbett D."/>
            <person name="Martinez A.T."/>
            <person name="Grigoriev I.V."/>
        </authorList>
    </citation>
    <scope>NUCLEOTIDE SEQUENCE</scope>
    <source>
        <strain evidence="2">AH 44721</strain>
    </source>
</reference>
<comment type="caution">
    <text evidence="2">The sequence shown here is derived from an EMBL/GenBank/DDBJ whole genome shotgun (WGS) entry which is preliminary data.</text>
</comment>
<accession>A0A9P5P086</accession>
<evidence type="ECO:0000313" key="3">
    <source>
        <dbReference type="Proteomes" id="UP000724874"/>
    </source>
</evidence>
<keyword evidence="1" id="KW-0812">Transmembrane</keyword>
<evidence type="ECO:0000256" key="1">
    <source>
        <dbReference type="SAM" id="Phobius"/>
    </source>
</evidence>
<gene>
    <name evidence="2" type="ORF">CPB84DRAFT_1762880</name>
</gene>
<keyword evidence="1" id="KW-1133">Transmembrane helix</keyword>
<keyword evidence="1" id="KW-0472">Membrane</keyword>
<sequence length="59" mass="7013">MVNFHMITLFFTDDTRRKPSYISILRISSLVSGKPLRFFILYIAVLFSFLFIYLSRFGI</sequence>
<organism evidence="2 3">
    <name type="scientific">Gymnopilus junonius</name>
    <name type="common">Spectacular rustgill mushroom</name>
    <name type="synonym">Gymnopilus spectabilis subsp. junonius</name>
    <dbReference type="NCBI Taxonomy" id="109634"/>
    <lineage>
        <taxon>Eukaryota</taxon>
        <taxon>Fungi</taxon>
        <taxon>Dikarya</taxon>
        <taxon>Basidiomycota</taxon>
        <taxon>Agaricomycotina</taxon>
        <taxon>Agaricomycetes</taxon>
        <taxon>Agaricomycetidae</taxon>
        <taxon>Agaricales</taxon>
        <taxon>Agaricineae</taxon>
        <taxon>Hymenogastraceae</taxon>
        <taxon>Gymnopilus</taxon>
    </lineage>
</organism>
<dbReference type="EMBL" id="JADNYJ010000005">
    <property type="protein sequence ID" value="KAF8910918.1"/>
    <property type="molecule type" value="Genomic_DNA"/>
</dbReference>
<dbReference type="AlphaFoldDB" id="A0A9P5P086"/>
<name>A0A9P5P086_GYMJU</name>
<dbReference type="Proteomes" id="UP000724874">
    <property type="component" value="Unassembled WGS sequence"/>
</dbReference>
<evidence type="ECO:0000313" key="2">
    <source>
        <dbReference type="EMBL" id="KAF8910918.1"/>
    </source>
</evidence>
<proteinExistence type="predicted"/>
<feature type="transmembrane region" description="Helical" evidence="1">
    <location>
        <begin position="36"/>
        <end position="54"/>
    </location>
</feature>